<accession>A0A6I4T6M2</accession>
<dbReference type="AlphaFoldDB" id="A0A6I4T6M2"/>
<sequence>MLTGRWPWEGLLRPTREDLEKQARRLLGLGPDASREDIIDAHRKRLTAVHPDRGGRHEDVIAVNAARDLLLERMDRNK</sequence>
<organism evidence="2 3">
    <name type="scientific">Altericroceibacterium endophyticum</name>
    <dbReference type="NCBI Taxonomy" id="1808508"/>
    <lineage>
        <taxon>Bacteria</taxon>
        <taxon>Pseudomonadati</taxon>
        <taxon>Pseudomonadota</taxon>
        <taxon>Alphaproteobacteria</taxon>
        <taxon>Sphingomonadales</taxon>
        <taxon>Erythrobacteraceae</taxon>
        <taxon>Altericroceibacterium</taxon>
    </lineage>
</organism>
<dbReference type="EMBL" id="WTYT01000003">
    <property type="protein sequence ID" value="MXO65761.1"/>
    <property type="molecule type" value="Genomic_DNA"/>
</dbReference>
<keyword evidence="3" id="KW-1185">Reference proteome</keyword>
<name>A0A6I4T6M2_9SPHN</name>
<proteinExistence type="predicted"/>
<evidence type="ECO:0000313" key="3">
    <source>
        <dbReference type="Proteomes" id="UP000438476"/>
    </source>
</evidence>
<dbReference type="PROSITE" id="PS50076">
    <property type="entry name" value="DNAJ_2"/>
    <property type="match status" value="1"/>
</dbReference>
<dbReference type="Gene3D" id="1.10.287.110">
    <property type="entry name" value="DnaJ domain"/>
    <property type="match status" value="1"/>
</dbReference>
<reference evidence="2 3" key="1">
    <citation type="submission" date="2019-12" db="EMBL/GenBank/DDBJ databases">
        <title>Genomic-based taxomic classification of the family Erythrobacteraceae.</title>
        <authorList>
            <person name="Xu L."/>
        </authorList>
    </citation>
    <scope>NUCLEOTIDE SEQUENCE [LARGE SCALE GENOMIC DNA]</scope>
    <source>
        <strain evidence="2 3">LMG 29518</strain>
    </source>
</reference>
<gene>
    <name evidence="2" type="ORF">GRI91_08345</name>
</gene>
<dbReference type="CDD" id="cd06257">
    <property type="entry name" value="DnaJ"/>
    <property type="match status" value="1"/>
</dbReference>
<feature type="domain" description="J" evidence="1">
    <location>
        <begin position="22"/>
        <end position="78"/>
    </location>
</feature>
<dbReference type="OrthoDB" id="9811070at2"/>
<evidence type="ECO:0000259" key="1">
    <source>
        <dbReference type="PROSITE" id="PS50076"/>
    </source>
</evidence>
<comment type="caution">
    <text evidence="2">The sequence shown here is derived from an EMBL/GenBank/DDBJ whole genome shotgun (WGS) entry which is preliminary data.</text>
</comment>
<evidence type="ECO:0000313" key="2">
    <source>
        <dbReference type="EMBL" id="MXO65761.1"/>
    </source>
</evidence>
<protein>
    <submittedName>
        <fullName evidence="2">Molecular chaperone DnaJ</fullName>
    </submittedName>
</protein>
<dbReference type="InterPro" id="IPR036869">
    <property type="entry name" value="J_dom_sf"/>
</dbReference>
<dbReference type="InterPro" id="IPR001623">
    <property type="entry name" value="DnaJ_domain"/>
</dbReference>
<dbReference type="SUPFAM" id="SSF46565">
    <property type="entry name" value="Chaperone J-domain"/>
    <property type="match status" value="1"/>
</dbReference>
<dbReference type="Proteomes" id="UP000438476">
    <property type="component" value="Unassembled WGS sequence"/>
</dbReference>